<dbReference type="Pfam" id="PF00692">
    <property type="entry name" value="dUTPase"/>
    <property type="match status" value="1"/>
</dbReference>
<reference evidence="8" key="2">
    <citation type="submission" date="2024-01" db="EMBL/GenBank/DDBJ databases">
        <title>Roseobacter fucihabitans sp. nov., isolated from the brown alga Fucus spiralis.</title>
        <authorList>
            <person name="Hahnke S."/>
            <person name="Berger M."/>
            <person name="Schlingloff A."/>
            <person name="Athale I."/>
            <person name="Neumann-Schaal M."/>
            <person name="Adenaya A."/>
            <person name="Poehlein A."/>
            <person name="Daniel R."/>
            <person name="Pertersen J."/>
            <person name="Brinkhoff T."/>
        </authorList>
    </citation>
    <scope>NUCLEOTIDE SEQUENCE [LARGE SCALE GENOMIC DNA]</scope>
    <source>
        <strain evidence="8">B14</strain>
    </source>
</reference>
<feature type="binding site" evidence="5">
    <location>
        <begin position="86"/>
        <end position="88"/>
    </location>
    <ligand>
        <name>substrate</name>
    </ligand>
</feature>
<evidence type="ECO:0000256" key="5">
    <source>
        <dbReference type="HAMAP-Rule" id="MF_00116"/>
    </source>
</evidence>
<dbReference type="SUPFAM" id="SSF51283">
    <property type="entry name" value="dUTPase-like"/>
    <property type="match status" value="1"/>
</dbReference>
<dbReference type="PANTHER" id="PTHR11241:SF0">
    <property type="entry name" value="DEOXYURIDINE 5'-TRIPHOSPHATE NUCLEOTIDOHYDROLASE"/>
    <property type="match status" value="1"/>
</dbReference>
<gene>
    <name evidence="5 7" type="primary">dut</name>
    <name evidence="7" type="ORF">ROLI_036080</name>
</gene>
<dbReference type="InterPro" id="IPR008181">
    <property type="entry name" value="dUTPase"/>
</dbReference>
<comment type="pathway">
    <text evidence="5">Pyrimidine metabolism; dUMP biosynthesis; dUMP from dCTP (dUTP route): step 2/2.</text>
</comment>
<dbReference type="GO" id="GO:0004170">
    <property type="term" value="F:dUTP diphosphatase activity"/>
    <property type="evidence" value="ECO:0007669"/>
    <property type="project" value="UniProtKB-EC"/>
</dbReference>
<evidence type="ECO:0000256" key="1">
    <source>
        <dbReference type="ARBA" id="ARBA00006581"/>
    </source>
</evidence>
<dbReference type="InterPro" id="IPR033704">
    <property type="entry name" value="dUTPase_trimeric"/>
</dbReference>
<comment type="cofactor">
    <cofactor evidence="5">
        <name>Mg(2+)</name>
        <dbReference type="ChEBI" id="CHEBI:18420"/>
    </cofactor>
</comment>
<keyword evidence="5" id="KW-0460">Magnesium</keyword>
<dbReference type="Proteomes" id="UP001318682">
    <property type="component" value="Chromosome"/>
</dbReference>
<dbReference type="InterPro" id="IPR029054">
    <property type="entry name" value="dUTPase-like"/>
</dbReference>
<keyword evidence="5" id="KW-0479">Metal-binding</keyword>
<dbReference type="NCBIfam" id="NF001862">
    <property type="entry name" value="PRK00601.1"/>
    <property type="match status" value="1"/>
</dbReference>
<feature type="binding site" evidence="5">
    <location>
        <begin position="69"/>
        <end position="71"/>
    </location>
    <ligand>
        <name>substrate</name>
    </ligand>
</feature>
<comment type="caution">
    <text evidence="5">Lacks conserved residue(s) required for the propagation of feature annotation.</text>
</comment>
<dbReference type="InterPro" id="IPR036157">
    <property type="entry name" value="dUTPase-like_sf"/>
</dbReference>
<keyword evidence="8" id="KW-1185">Reference proteome</keyword>
<comment type="catalytic activity">
    <reaction evidence="4 5">
        <text>dUTP + H2O = dUMP + diphosphate + H(+)</text>
        <dbReference type="Rhea" id="RHEA:10248"/>
        <dbReference type="ChEBI" id="CHEBI:15377"/>
        <dbReference type="ChEBI" id="CHEBI:15378"/>
        <dbReference type="ChEBI" id="CHEBI:33019"/>
        <dbReference type="ChEBI" id="CHEBI:61555"/>
        <dbReference type="ChEBI" id="CHEBI:246422"/>
        <dbReference type="EC" id="3.6.1.23"/>
    </reaction>
</comment>
<proteinExistence type="inferred from homology"/>
<dbReference type="PANTHER" id="PTHR11241">
    <property type="entry name" value="DEOXYURIDINE 5'-TRIPHOSPHATE NUCLEOTIDOHYDROLASE"/>
    <property type="match status" value="1"/>
</dbReference>
<sequence length="150" mass="15433">MVQVKVSWVQGADETLGLPSYQTAGAAGADVRANLPDGTVSIAPGQRVLIPSGLCMEIPPGYEIQIRPRSGLALKHGVMLLNSPGTIDSDYRGPVGIILLNGGQKTVEITHGMRIAQLVLAPVVQADFASVTALGETERGAGGFGSTGRG</sequence>
<evidence type="ECO:0000256" key="4">
    <source>
        <dbReference type="ARBA" id="ARBA00047686"/>
    </source>
</evidence>
<evidence type="ECO:0000313" key="8">
    <source>
        <dbReference type="Proteomes" id="UP001318682"/>
    </source>
</evidence>
<protein>
    <recommendedName>
        <fullName evidence="5">Deoxyuridine 5'-triphosphate nucleotidohydrolase</fullName>
        <shortName evidence="5">dUTPase</shortName>
        <ecNumber evidence="5">3.6.1.23</ecNumber>
    </recommendedName>
    <alternativeName>
        <fullName evidence="5">dUTP pyrophosphatase</fullName>
    </alternativeName>
</protein>
<dbReference type="CDD" id="cd07557">
    <property type="entry name" value="trimeric_dUTPase"/>
    <property type="match status" value="1"/>
</dbReference>
<evidence type="ECO:0000259" key="6">
    <source>
        <dbReference type="Pfam" id="PF00692"/>
    </source>
</evidence>
<keyword evidence="2 5" id="KW-0378">Hydrolase</keyword>
<evidence type="ECO:0000313" key="7">
    <source>
        <dbReference type="EMBL" id="WVX50510.1"/>
    </source>
</evidence>
<dbReference type="NCBIfam" id="TIGR00576">
    <property type="entry name" value="dut"/>
    <property type="match status" value="1"/>
</dbReference>
<dbReference type="EMBL" id="CP143423">
    <property type="protein sequence ID" value="WVX50510.1"/>
    <property type="molecule type" value="Genomic_DNA"/>
</dbReference>
<comment type="similarity">
    <text evidence="1 5">Belongs to the dUTPase family.</text>
</comment>
<feature type="domain" description="dUTPase-like" evidence="6">
    <location>
        <begin position="18"/>
        <end position="148"/>
    </location>
</feature>
<dbReference type="Gene3D" id="2.70.40.10">
    <property type="match status" value="1"/>
</dbReference>
<reference evidence="7 8" key="1">
    <citation type="submission" date="2015-07" db="EMBL/GenBank/DDBJ databases">
        <authorList>
            <person name="Voget S."/>
            <person name="Dogs M."/>
            <person name="Brinkhoff T.H."/>
            <person name="Daniel R."/>
        </authorList>
    </citation>
    <scope>NUCLEOTIDE SEQUENCE [LARGE SCALE GENOMIC DNA]</scope>
    <source>
        <strain evidence="7 8">B14</strain>
    </source>
</reference>
<dbReference type="EC" id="3.6.1.23" evidence="5"/>
<dbReference type="HAMAP" id="MF_00116">
    <property type="entry name" value="dUTPase_bact"/>
    <property type="match status" value="1"/>
</dbReference>
<evidence type="ECO:0000256" key="2">
    <source>
        <dbReference type="ARBA" id="ARBA00022801"/>
    </source>
</evidence>
<organism evidence="7 8">
    <name type="scientific">Roseobacter fucihabitans</name>
    <dbReference type="NCBI Taxonomy" id="1537242"/>
    <lineage>
        <taxon>Bacteria</taxon>
        <taxon>Pseudomonadati</taxon>
        <taxon>Pseudomonadota</taxon>
        <taxon>Alphaproteobacteria</taxon>
        <taxon>Rhodobacterales</taxon>
        <taxon>Roseobacteraceae</taxon>
        <taxon>Roseobacter</taxon>
    </lineage>
</organism>
<keyword evidence="3 5" id="KW-0546">Nucleotide metabolism</keyword>
<name>A0ABZ2BWS3_9RHOB</name>
<feature type="binding site" evidence="5">
    <location>
        <position position="82"/>
    </location>
    <ligand>
        <name>substrate</name>
    </ligand>
</feature>
<evidence type="ECO:0000256" key="3">
    <source>
        <dbReference type="ARBA" id="ARBA00023080"/>
    </source>
</evidence>
<accession>A0ABZ2BWS3</accession>
<comment type="function">
    <text evidence="5">This enzyme is involved in nucleotide metabolism: it produces dUMP, the immediate precursor of thymidine nucleotides and it decreases the intracellular concentration of dUTP so that uracil cannot be incorporated into DNA.</text>
</comment>